<feature type="region of interest" description="Disordered" evidence="5">
    <location>
        <begin position="599"/>
        <end position="620"/>
    </location>
</feature>
<dbReference type="GO" id="GO:0004174">
    <property type="term" value="F:electron-transferring-flavoprotein dehydrogenase activity"/>
    <property type="evidence" value="ECO:0007669"/>
    <property type="project" value="UniProtKB-EC"/>
</dbReference>
<dbReference type="SUPFAM" id="SSF54862">
    <property type="entry name" value="4Fe-4S ferredoxins"/>
    <property type="match status" value="1"/>
</dbReference>
<name>A0A0W8G6Y5_9ZZZZ</name>
<feature type="domain" description="4Fe-4S ferredoxin-type" evidence="6">
    <location>
        <begin position="574"/>
        <end position="603"/>
    </location>
</feature>
<dbReference type="InterPro" id="IPR049398">
    <property type="entry name" value="ETF-QO/FixC_UQ-bd"/>
</dbReference>
<dbReference type="SUPFAM" id="SSF51905">
    <property type="entry name" value="FAD/NAD(P)-binding domain"/>
    <property type="match status" value="1"/>
</dbReference>
<dbReference type="AlphaFoldDB" id="A0A0W8G6Y5"/>
<dbReference type="EC" id="1.5.5.1" evidence="7"/>
<comment type="caution">
    <text evidence="7">The sequence shown here is derived from an EMBL/GenBank/DDBJ whole genome shotgun (WGS) entry which is preliminary data.</text>
</comment>
<dbReference type="InterPro" id="IPR036188">
    <property type="entry name" value="FAD/NAD-bd_sf"/>
</dbReference>
<dbReference type="Pfam" id="PF21162">
    <property type="entry name" value="ETFQO_UQ-bd"/>
    <property type="match status" value="1"/>
</dbReference>
<accession>A0A0W8G6Y5</accession>
<keyword evidence="3" id="KW-0274">FAD</keyword>
<evidence type="ECO:0000259" key="6">
    <source>
        <dbReference type="PROSITE" id="PS51379"/>
    </source>
</evidence>
<reference evidence="7" key="1">
    <citation type="journal article" date="2015" name="Proc. Natl. Acad. Sci. U.S.A.">
        <title>Networks of energetic and metabolic interactions define dynamics in microbial communities.</title>
        <authorList>
            <person name="Embree M."/>
            <person name="Liu J.K."/>
            <person name="Al-Bassam M.M."/>
            <person name="Zengler K."/>
        </authorList>
    </citation>
    <scope>NUCLEOTIDE SEQUENCE</scope>
</reference>
<protein>
    <submittedName>
        <fullName evidence="7">Electron transfer flavoprotein-ubiquinone oxidoreductase</fullName>
        <ecNumber evidence="7">1.5.5.1</ecNumber>
    </submittedName>
</protein>
<keyword evidence="4 7" id="KW-0560">Oxidoreductase</keyword>
<dbReference type="PANTHER" id="PTHR10617">
    <property type="entry name" value="ELECTRON TRANSFER FLAVOPROTEIN-UBIQUINONE OXIDOREDUCTASE"/>
    <property type="match status" value="1"/>
</dbReference>
<organism evidence="7">
    <name type="scientific">hydrocarbon metagenome</name>
    <dbReference type="NCBI Taxonomy" id="938273"/>
    <lineage>
        <taxon>unclassified sequences</taxon>
        <taxon>metagenomes</taxon>
        <taxon>ecological metagenomes</taxon>
    </lineage>
</organism>
<dbReference type="PANTHER" id="PTHR10617:SF107">
    <property type="entry name" value="ELECTRON TRANSFER FLAVOPROTEIN-UBIQUINONE OXIDOREDUCTASE, MITOCHONDRIAL"/>
    <property type="match status" value="1"/>
</dbReference>
<dbReference type="InterPro" id="IPR040156">
    <property type="entry name" value="ETF-QO"/>
</dbReference>
<evidence type="ECO:0000256" key="2">
    <source>
        <dbReference type="ARBA" id="ARBA00022630"/>
    </source>
</evidence>
<gene>
    <name evidence="7" type="ORF">ASZ90_001202</name>
</gene>
<evidence type="ECO:0000313" key="7">
    <source>
        <dbReference type="EMBL" id="KUG28920.1"/>
    </source>
</evidence>
<dbReference type="EMBL" id="LNQE01000154">
    <property type="protein sequence ID" value="KUG28920.1"/>
    <property type="molecule type" value="Genomic_DNA"/>
</dbReference>
<dbReference type="Gene3D" id="3.30.70.20">
    <property type="match status" value="1"/>
</dbReference>
<keyword evidence="7" id="KW-0830">Ubiquinone</keyword>
<dbReference type="Gene3D" id="3.30.9.90">
    <property type="match status" value="1"/>
</dbReference>
<dbReference type="InterPro" id="IPR017896">
    <property type="entry name" value="4Fe4S_Fe-S-bd"/>
</dbReference>
<evidence type="ECO:0000256" key="4">
    <source>
        <dbReference type="ARBA" id="ARBA00023002"/>
    </source>
</evidence>
<feature type="domain" description="4Fe-4S ferredoxin-type" evidence="6">
    <location>
        <begin position="540"/>
        <end position="572"/>
    </location>
</feature>
<evidence type="ECO:0000256" key="3">
    <source>
        <dbReference type="ARBA" id="ARBA00022827"/>
    </source>
</evidence>
<evidence type="ECO:0000256" key="5">
    <source>
        <dbReference type="SAM" id="MobiDB-lite"/>
    </source>
</evidence>
<dbReference type="Gene3D" id="3.50.50.60">
    <property type="entry name" value="FAD/NAD(P)-binding domain"/>
    <property type="match status" value="1"/>
</dbReference>
<keyword evidence="2" id="KW-0285">Flavoprotein</keyword>
<sequence>MDVERQVMEADIVCVGFGPAMGGFLTTLCRGLVDENGAPVVESAAMPGMPPQVICYERADDIGFGVSGVVTRGRGIRASFPDFDPAAVPMCTRVKEEKVAYLLDPIGVSRRPKLVRLKDRAIRAAAKTLKGRLPFAHEAVELPYIPPFLAKHDGFTFSLGQFNQWVGGEIMGSGLAQIWPSTPVAGPLIENGAVVGVRLADQGVDKKGAPDAGYMPGLDVRAPLTVVSDGPVGPVGRAIDDALGMPAGNHRREWAVGMKMVVDLPEGCELAEGTVLHTFGYPEPEIFGFLYVLPDRVASLGIFVPSWFDNPVRTAYRYMQHWMRHPYLWRHLDGGRLRSWGAKSLQESGRRGEPHLAGNGYARIGEGSGSTNVLTGSGVDEAWTTGVQLAEGVLELMQSGRSFTKENLEAAYVARRRASWVEAEAKVAEKARDGFTEGFLQGLVGMGLAGFTKGKAYWPGVSRRVHERIPSLEGYFKGRIPAVEIAAIRAECAKKGLSLHDALMDRAGWPPIEYDGQLLVSHQDALLLGGKVQANPGYADHVTFADPAVCATCRERVCIEACSGQAITVDPEGGAPLFDREKCVHCGACLWNCSKPHPRDPEKTNVEFSAGSGGLHSVEN</sequence>
<comment type="cofactor">
    <cofactor evidence="1">
        <name>FAD</name>
        <dbReference type="ChEBI" id="CHEBI:57692"/>
    </cofactor>
</comment>
<proteinExistence type="predicted"/>
<dbReference type="SUPFAM" id="SSF54373">
    <property type="entry name" value="FAD-linked reductases, C-terminal domain"/>
    <property type="match status" value="1"/>
</dbReference>
<dbReference type="PROSITE" id="PS51379">
    <property type="entry name" value="4FE4S_FER_2"/>
    <property type="match status" value="2"/>
</dbReference>
<evidence type="ECO:0000256" key="1">
    <source>
        <dbReference type="ARBA" id="ARBA00001974"/>
    </source>
</evidence>